<protein>
    <submittedName>
        <fullName evidence="1">Uncharacterized protein</fullName>
    </submittedName>
</protein>
<comment type="caution">
    <text evidence="1">The sequence shown here is derived from an EMBL/GenBank/DDBJ whole genome shotgun (WGS) entry which is preliminary data.</text>
</comment>
<keyword evidence="2" id="KW-1185">Reference proteome</keyword>
<dbReference type="Proteomes" id="UP001175228">
    <property type="component" value="Unassembled WGS sequence"/>
</dbReference>
<evidence type="ECO:0000313" key="2">
    <source>
        <dbReference type="Proteomes" id="UP001175228"/>
    </source>
</evidence>
<reference evidence="1" key="1">
    <citation type="submission" date="2023-06" db="EMBL/GenBank/DDBJ databases">
        <authorList>
            <consortium name="Lawrence Berkeley National Laboratory"/>
            <person name="Ahrendt S."/>
            <person name="Sahu N."/>
            <person name="Indic B."/>
            <person name="Wong-Bajracharya J."/>
            <person name="Merenyi Z."/>
            <person name="Ke H.-M."/>
            <person name="Monk M."/>
            <person name="Kocsube S."/>
            <person name="Drula E."/>
            <person name="Lipzen A."/>
            <person name="Balint B."/>
            <person name="Henrissat B."/>
            <person name="Andreopoulos B."/>
            <person name="Martin F.M."/>
            <person name="Harder C.B."/>
            <person name="Rigling D."/>
            <person name="Ford K.L."/>
            <person name="Foster G.D."/>
            <person name="Pangilinan J."/>
            <person name="Papanicolaou A."/>
            <person name="Barry K."/>
            <person name="LaButti K."/>
            <person name="Viragh M."/>
            <person name="Koriabine M."/>
            <person name="Yan M."/>
            <person name="Riley R."/>
            <person name="Champramary S."/>
            <person name="Plett K.L."/>
            <person name="Tsai I.J."/>
            <person name="Slot J."/>
            <person name="Sipos G."/>
            <person name="Plett J."/>
            <person name="Nagy L.G."/>
            <person name="Grigoriev I.V."/>
        </authorList>
    </citation>
    <scope>NUCLEOTIDE SEQUENCE</scope>
    <source>
        <strain evidence="1">HWK02</strain>
    </source>
</reference>
<accession>A0AA39Q8W9</accession>
<dbReference type="AlphaFoldDB" id="A0AA39Q8W9"/>
<proteinExistence type="predicted"/>
<gene>
    <name evidence="1" type="ORF">EDD18DRAFT_1104896</name>
</gene>
<evidence type="ECO:0000313" key="1">
    <source>
        <dbReference type="EMBL" id="KAK0497511.1"/>
    </source>
</evidence>
<dbReference type="EMBL" id="JAUEPU010000013">
    <property type="protein sequence ID" value="KAK0497511.1"/>
    <property type="molecule type" value="Genomic_DNA"/>
</dbReference>
<organism evidence="1 2">
    <name type="scientific">Armillaria luteobubalina</name>
    <dbReference type="NCBI Taxonomy" id="153913"/>
    <lineage>
        <taxon>Eukaryota</taxon>
        <taxon>Fungi</taxon>
        <taxon>Dikarya</taxon>
        <taxon>Basidiomycota</taxon>
        <taxon>Agaricomycotina</taxon>
        <taxon>Agaricomycetes</taxon>
        <taxon>Agaricomycetidae</taxon>
        <taxon>Agaricales</taxon>
        <taxon>Marasmiineae</taxon>
        <taxon>Physalacriaceae</taxon>
        <taxon>Armillaria</taxon>
    </lineage>
</organism>
<sequence>MASSEVLIASMQGPRAVIPITSPPIHLCSIAPTYARRVGGRGAFPEAMTTTQDDIVKLEILQRRLTTDSGTIGDIDSDEVFQIITSKAFAKMSADLVENLRN</sequence>
<name>A0AA39Q8W9_9AGAR</name>